<keyword evidence="5" id="KW-0804">Transcription</keyword>
<dbReference type="GO" id="GO:0003700">
    <property type="term" value="F:DNA-binding transcription factor activity"/>
    <property type="evidence" value="ECO:0007669"/>
    <property type="project" value="InterPro"/>
</dbReference>
<dbReference type="InterPro" id="IPR014710">
    <property type="entry name" value="RmlC-like_jellyroll"/>
</dbReference>
<evidence type="ECO:0000313" key="8">
    <source>
        <dbReference type="Proteomes" id="UP000075544"/>
    </source>
</evidence>
<reference evidence="7 8" key="1">
    <citation type="journal article" date="2016" name="Sci. Rep.">
        <title>Genomic and phenotypic characterization of the species Acinetobacter venetianus.</title>
        <authorList>
            <person name="Fondi M."/>
            <person name="Maida I."/>
            <person name="Perrin E."/>
            <person name="Orlandini V."/>
            <person name="La Torre L."/>
            <person name="Bosi E."/>
            <person name="Negroni A."/>
            <person name="Zanaroli G."/>
            <person name="Fava F."/>
            <person name="Decorosi F."/>
            <person name="Giovannetti L."/>
            <person name="Viti C."/>
            <person name="Vaneechoutte M."/>
            <person name="Dijkshoorn L."/>
            <person name="Fani R."/>
        </authorList>
    </citation>
    <scope>NUCLEOTIDE SEQUENCE [LARGE SCALE GENOMIC DNA]</scope>
    <source>
        <strain evidence="7 8">LUH13518</strain>
    </source>
</reference>
<accession>A0A150HP58</accession>
<keyword evidence="2" id="KW-0805">Transcription regulation</keyword>
<dbReference type="Gene3D" id="2.60.120.10">
    <property type="entry name" value="Jelly Rolls"/>
    <property type="match status" value="1"/>
</dbReference>
<keyword evidence="4" id="KW-0010">Activator</keyword>
<dbReference type="SMART" id="SM00342">
    <property type="entry name" value="HTH_ARAC"/>
    <property type="match status" value="1"/>
</dbReference>
<dbReference type="PROSITE" id="PS00041">
    <property type="entry name" value="HTH_ARAC_FAMILY_1"/>
    <property type="match status" value="1"/>
</dbReference>
<evidence type="ECO:0000256" key="2">
    <source>
        <dbReference type="ARBA" id="ARBA00023015"/>
    </source>
</evidence>
<dbReference type="InterPro" id="IPR009057">
    <property type="entry name" value="Homeodomain-like_sf"/>
</dbReference>
<dbReference type="InterPro" id="IPR018062">
    <property type="entry name" value="HTH_AraC-typ_CS"/>
</dbReference>
<evidence type="ECO:0000313" key="7">
    <source>
        <dbReference type="EMBL" id="KXZ68331.1"/>
    </source>
</evidence>
<dbReference type="RefSeq" id="WP_061525580.1">
    <property type="nucleotide sequence ID" value="NZ_CAXGOK010000092.1"/>
</dbReference>
<keyword evidence="1" id="KW-0678">Repressor</keyword>
<protein>
    <submittedName>
        <fullName evidence="7">Urease operon transcriptional activator</fullName>
    </submittedName>
</protein>
<proteinExistence type="predicted"/>
<organism evidence="7 8">
    <name type="scientific">Acinetobacter venetianus</name>
    <dbReference type="NCBI Taxonomy" id="52133"/>
    <lineage>
        <taxon>Bacteria</taxon>
        <taxon>Pseudomonadati</taxon>
        <taxon>Pseudomonadota</taxon>
        <taxon>Gammaproteobacteria</taxon>
        <taxon>Moraxellales</taxon>
        <taxon>Moraxellaceae</taxon>
        <taxon>Acinetobacter</taxon>
    </lineage>
</organism>
<dbReference type="Pfam" id="PF02311">
    <property type="entry name" value="AraC_binding"/>
    <property type="match status" value="1"/>
</dbReference>
<sequence>MGKNFQHGFLDYPVYAFSENYPHGHVEDWHHHDRIQMIHTLSGVIRIQTDEGIWITPPGRGVWIPANKPHALFSSGDVKARGVFISPCARENLVNECRVIAIPALLRELMSSAMEIQTAIQPNSRNQRLLEMILDEIELLPTLAFNLPEPQSQKLKLLCQEIKANLSINWNLEDTANYLHMSSKTLARHFQKETGLHFSHWVRQAKLMQAMIDLAMNKPILNVALELGYDSPSAFSAMFKRETGMTPSGYACQFPTTQ</sequence>
<dbReference type="InterPro" id="IPR018060">
    <property type="entry name" value="HTH_AraC"/>
</dbReference>
<name>A0A150HP58_9GAMM</name>
<keyword evidence="3" id="KW-0238">DNA-binding</keyword>
<feature type="domain" description="HTH araC/xylS-type" evidence="6">
    <location>
        <begin position="156"/>
        <end position="253"/>
    </location>
</feature>
<dbReference type="CDD" id="cd06124">
    <property type="entry name" value="cupin_NimR-like_N"/>
    <property type="match status" value="1"/>
</dbReference>
<evidence type="ECO:0000256" key="5">
    <source>
        <dbReference type="ARBA" id="ARBA00023163"/>
    </source>
</evidence>
<evidence type="ECO:0000256" key="4">
    <source>
        <dbReference type="ARBA" id="ARBA00023159"/>
    </source>
</evidence>
<dbReference type="GO" id="GO:0043565">
    <property type="term" value="F:sequence-specific DNA binding"/>
    <property type="evidence" value="ECO:0007669"/>
    <property type="project" value="InterPro"/>
</dbReference>
<dbReference type="FunFam" id="1.10.10.60:FF:000132">
    <property type="entry name" value="AraC family transcriptional regulator"/>
    <property type="match status" value="1"/>
</dbReference>
<dbReference type="InterPro" id="IPR011051">
    <property type="entry name" value="RmlC_Cupin_sf"/>
</dbReference>
<dbReference type="PANTHER" id="PTHR11019:SF159">
    <property type="entry name" value="TRANSCRIPTIONAL REGULATOR-RELATED"/>
    <property type="match status" value="1"/>
</dbReference>
<dbReference type="EMBL" id="JRHX01000092">
    <property type="protein sequence ID" value="KXZ68331.1"/>
    <property type="molecule type" value="Genomic_DNA"/>
</dbReference>
<dbReference type="InterPro" id="IPR003313">
    <property type="entry name" value="AraC-bd"/>
</dbReference>
<dbReference type="SUPFAM" id="SSF51182">
    <property type="entry name" value="RmlC-like cupins"/>
    <property type="match status" value="1"/>
</dbReference>
<gene>
    <name evidence="7" type="primary">ureR_4</name>
    <name evidence="7" type="ORF">AVENLUH13518_03056</name>
</gene>
<dbReference type="Gene3D" id="1.10.10.60">
    <property type="entry name" value="Homeodomain-like"/>
    <property type="match status" value="1"/>
</dbReference>
<evidence type="ECO:0000259" key="6">
    <source>
        <dbReference type="PROSITE" id="PS01124"/>
    </source>
</evidence>
<evidence type="ECO:0000256" key="1">
    <source>
        <dbReference type="ARBA" id="ARBA00022491"/>
    </source>
</evidence>
<dbReference type="PROSITE" id="PS01124">
    <property type="entry name" value="HTH_ARAC_FAMILY_2"/>
    <property type="match status" value="1"/>
</dbReference>
<dbReference type="PATRIC" id="fig|52133.19.peg.3105"/>
<dbReference type="PRINTS" id="PR00032">
    <property type="entry name" value="HTHARAC"/>
</dbReference>
<dbReference type="AlphaFoldDB" id="A0A150HP58"/>
<dbReference type="SUPFAM" id="SSF46689">
    <property type="entry name" value="Homeodomain-like"/>
    <property type="match status" value="1"/>
</dbReference>
<dbReference type="InterPro" id="IPR020449">
    <property type="entry name" value="Tscrpt_reg_AraC-type_HTH"/>
</dbReference>
<evidence type="ECO:0000256" key="3">
    <source>
        <dbReference type="ARBA" id="ARBA00023125"/>
    </source>
</evidence>
<dbReference type="Pfam" id="PF12833">
    <property type="entry name" value="HTH_18"/>
    <property type="match status" value="1"/>
</dbReference>
<dbReference type="Proteomes" id="UP000075544">
    <property type="component" value="Unassembled WGS sequence"/>
</dbReference>
<dbReference type="PANTHER" id="PTHR11019">
    <property type="entry name" value="HTH-TYPE TRANSCRIPTIONAL REGULATOR NIMR"/>
    <property type="match status" value="1"/>
</dbReference>
<comment type="caution">
    <text evidence="7">The sequence shown here is derived from an EMBL/GenBank/DDBJ whole genome shotgun (WGS) entry which is preliminary data.</text>
</comment>